<evidence type="ECO:0000256" key="7">
    <source>
        <dbReference type="ARBA" id="ARBA00023237"/>
    </source>
</evidence>
<comment type="subcellular location">
    <subcellularLocation>
        <location evidence="1">Cell envelope</location>
    </subcellularLocation>
    <subcellularLocation>
        <location evidence="2">Cell outer membrane</location>
    </subcellularLocation>
    <subcellularLocation>
        <location evidence="3">Secreted</location>
    </subcellularLocation>
</comment>
<keyword evidence="9" id="KW-0812">Transmembrane</keyword>
<feature type="transmembrane region" description="Helical" evidence="9">
    <location>
        <begin position="673"/>
        <end position="692"/>
    </location>
</feature>
<dbReference type="GO" id="GO:0005576">
    <property type="term" value="C:extracellular region"/>
    <property type="evidence" value="ECO:0007669"/>
    <property type="project" value="UniProtKB-SubCell"/>
</dbReference>
<feature type="compositionally biased region" description="Low complexity" evidence="8">
    <location>
        <begin position="602"/>
        <end position="614"/>
    </location>
</feature>
<accession>A0A1Y2F5S4</accession>
<evidence type="ECO:0000256" key="8">
    <source>
        <dbReference type="SAM" id="MobiDB-lite"/>
    </source>
</evidence>
<feature type="region of interest" description="Disordered" evidence="8">
    <location>
        <begin position="596"/>
        <end position="619"/>
    </location>
</feature>
<feature type="transmembrane region" description="Helical" evidence="9">
    <location>
        <begin position="501"/>
        <end position="526"/>
    </location>
</feature>
<evidence type="ECO:0000256" key="9">
    <source>
        <dbReference type="SAM" id="Phobius"/>
    </source>
</evidence>
<dbReference type="PANTHER" id="PTHR32158:SF21">
    <property type="match status" value="1"/>
</dbReference>
<organism evidence="10 11">
    <name type="scientific">Neocallimastix californiae</name>
    <dbReference type="NCBI Taxonomy" id="1754190"/>
    <lineage>
        <taxon>Eukaryota</taxon>
        <taxon>Fungi</taxon>
        <taxon>Fungi incertae sedis</taxon>
        <taxon>Chytridiomycota</taxon>
        <taxon>Chytridiomycota incertae sedis</taxon>
        <taxon>Neocallimastigomycetes</taxon>
        <taxon>Neocallimastigales</taxon>
        <taxon>Neocallimastigaceae</taxon>
        <taxon>Neocallimastix</taxon>
    </lineage>
</organism>
<feature type="transmembrane region" description="Helical" evidence="9">
    <location>
        <begin position="760"/>
        <end position="785"/>
    </location>
</feature>
<keyword evidence="4" id="KW-0964">Secreted</keyword>
<dbReference type="OrthoDB" id="306425at2759"/>
<sequence>MERKTFFNPESSYYINNSIFQNIKTSYETLIYILNHDLIIENTFFSYMPNHSDTNSSSLIVFDSSNTNSKFIFKNSSMSRMKTNGSFIKFSGEKSAVFFENVIINDIISYGPIIEFQSDNAYIDINNITVYNCVNYNNKNSGLFTFKNNVNITINNSTLKENKSLYWGIFNFVDIDDIDLAITNSIFKNNVALFGGALSISCKRKHKYNIRSLSFNDIIFDSNVAERYGGALYFENSFSNINKIENLKFINNTAEIAGGAIYTIMPSSDIISNKKKNEFINIYEKMEFINNKASSYGNNYASPPTQVYLTNTYLYNNNKDEDLLYKIASGSYLPLSFNLTDYYDQYIPDNKYYHSNYELTARIYKIEEIDLSYEIVNNINNSTLNTTAILENSRNHFFNGKCELNNLKIFANTGLYKIKFKIEDSSYNEINLIPNDISLNVSECQEGYIVMLNKYNITYCEKPICINDCINGNCVYNMNNYIPYQNNPLLNKCKCNPGYNVINFGFIKLILIQIGSISMMISLVLLGHMSFSISMLSLLFQHIGMIIITVVFITNIYSAFKLGIYNNENEIKIYEKQLSDSCKRSKASKFSNLYKRTKKSQQKYSKNSKSNSKYGNDNPQMIMANQILNSLKYDNGSENDIGKSYEDDDKTYILIQNCYFNCIKEVFNMHINFIVLTIIAIVVITIIGLILLNKTQSNFDGKNIIVNLMLDNDNKFIFKNPFSNYGLSLNAFECIIYTIIVIKSSFIWKYEGIYRINYTIYYSSFLLLSFGAIPNFILICFYVVFQICKSKFNY</sequence>
<evidence type="ECO:0000256" key="5">
    <source>
        <dbReference type="ARBA" id="ARBA00022729"/>
    </source>
</evidence>
<feature type="transmembrane region" description="Helical" evidence="9">
    <location>
        <begin position="725"/>
        <end position="748"/>
    </location>
</feature>
<dbReference type="InterPro" id="IPR003368">
    <property type="entry name" value="POMP_repeat"/>
</dbReference>
<evidence type="ECO:0000313" key="10">
    <source>
        <dbReference type="EMBL" id="ORY78696.1"/>
    </source>
</evidence>
<keyword evidence="7" id="KW-0998">Cell outer membrane</keyword>
<gene>
    <name evidence="10" type="ORF">LY90DRAFT_664873</name>
</gene>
<evidence type="ECO:0000256" key="2">
    <source>
        <dbReference type="ARBA" id="ARBA00004442"/>
    </source>
</evidence>
<keyword evidence="11" id="KW-1185">Reference proteome</keyword>
<keyword evidence="9" id="KW-1133">Transmembrane helix</keyword>
<proteinExistence type="predicted"/>
<name>A0A1Y2F5S4_9FUNG</name>
<keyword evidence="5" id="KW-0732">Signal</keyword>
<dbReference type="PANTHER" id="PTHR32158">
    <property type="entry name" value="RING-TYPE DOMAIN-CONTAINING PROTEIN"/>
    <property type="match status" value="1"/>
</dbReference>
<evidence type="ECO:0000313" key="11">
    <source>
        <dbReference type="Proteomes" id="UP000193920"/>
    </source>
</evidence>
<keyword evidence="6 9" id="KW-0472">Membrane</keyword>
<evidence type="ECO:0000256" key="4">
    <source>
        <dbReference type="ARBA" id="ARBA00022525"/>
    </source>
</evidence>
<reference evidence="10 11" key="1">
    <citation type="submission" date="2016-08" db="EMBL/GenBank/DDBJ databases">
        <title>A Parts List for Fungal Cellulosomes Revealed by Comparative Genomics.</title>
        <authorList>
            <consortium name="DOE Joint Genome Institute"/>
            <person name="Haitjema C.H."/>
            <person name="Gilmore S.P."/>
            <person name="Henske J.K."/>
            <person name="Solomon K.V."/>
            <person name="De Groot R."/>
            <person name="Kuo A."/>
            <person name="Mondo S.J."/>
            <person name="Salamov A.A."/>
            <person name="Labutti K."/>
            <person name="Zhao Z."/>
            <person name="Chiniquy J."/>
            <person name="Barry K."/>
            <person name="Brewer H.M."/>
            <person name="Purvine S.O."/>
            <person name="Wright A.T."/>
            <person name="Boxma B."/>
            <person name="Van Alen T."/>
            <person name="Hackstein J.H."/>
            <person name="Baker S.E."/>
            <person name="Grigoriev I.V."/>
            <person name="O'Malley M.A."/>
        </authorList>
    </citation>
    <scope>NUCLEOTIDE SEQUENCE [LARGE SCALE GENOMIC DNA]</scope>
    <source>
        <strain evidence="10 11">G1</strain>
    </source>
</reference>
<evidence type="ECO:0000256" key="6">
    <source>
        <dbReference type="ARBA" id="ARBA00023136"/>
    </source>
</evidence>
<comment type="caution">
    <text evidence="10">The sequence shown here is derived from an EMBL/GenBank/DDBJ whole genome shotgun (WGS) entry which is preliminary data.</text>
</comment>
<evidence type="ECO:0000256" key="1">
    <source>
        <dbReference type="ARBA" id="ARBA00004196"/>
    </source>
</evidence>
<feature type="transmembrane region" description="Helical" evidence="9">
    <location>
        <begin position="538"/>
        <end position="560"/>
    </location>
</feature>
<protein>
    <submittedName>
        <fullName evidence="10">Uncharacterized protein</fullName>
    </submittedName>
</protein>
<evidence type="ECO:0000256" key="3">
    <source>
        <dbReference type="ARBA" id="ARBA00004613"/>
    </source>
</evidence>
<dbReference type="Pfam" id="PF02415">
    <property type="entry name" value="Chlam_PMP"/>
    <property type="match status" value="1"/>
</dbReference>
<dbReference type="Proteomes" id="UP000193920">
    <property type="component" value="Unassembled WGS sequence"/>
</dbReference>
<dbReference type="AlphaFoldDB" id="A0A1Y2F5S4"/>
<dbReference type="EMBL" id="MCOG01000016">
    <property type="protein sequence ID" value="ORY78696.1"/>
    <property type="molecule type" value="Genomic_DNA"/>
</dbReference>